<dbReference type="InterPro" id="IPR006070">
    <property type="entry name" value="Sua5-like_dom"/>
</dbReference>
<dbReference type="GO" id="GO:0008033">
    <property type="term" value="P:tRNA processing"/>
    <property type="evidence" value="ECO:0007669"/>
    <property type="project" value="UniProtKB-KW"/>
</dbReference>
<dbReference type="InterPro" id="IPR038385">
    <property type="entry name" value="Sua5/YwlC_C"/>
</dbReference>
<comment type="catalytic activity">
    <reaction evidence="12">
        <text>L-threonine + hydrogencarbonate + ATP = L-threonylcarbamoyladenylate + diphosphate + H2O</text>
        <dbReference type="Rhea" id="RHEA:36407"/>
        <dbReference type="ChEBI" id="CHEBI:15377"/>
        <dbReference type="ChEBI" id="CHEBI:17544"/>
        <dbReference type="ChEBI" id="CHEBI:30616"/>
        <dbReference type="ChEBI" id="CHEBI:33019"/>
        <dbReference type="ChEBI" id="CHEBI:57926"/>
        <dbReference type="ChEBI" id="CHEBI:73682"/>
        <dbReference type="EC" id="2.7.7.87"/>
    </reaction>
</comment>
<dbReference type="PANTHER" id="PTHR17490:SF16">
    <property type="entry name" value="THREONYLCARBAMOYL-AMP SYNTHASE"/>
    <property type="match status" value="1"/>
</dbReference>
<evidence type="ECO:0000256" key="6">
    <source>
        <dbReference type="ARBA" id="ARBA00022679"/>
    </source>
</evidence>
<dbReference type="InterPro" id="IPR005145">
    <property type="entry name" value="Sua5_C"/>
</dbReference>
<dbReference type="GO" id="GO:0000049">
    <property type="term" value="F:tRNA binding"/>
    <property type="evidence" value="ECO:0007669"/>
    <property type="project" value="TreeGrafter"/>
</dbReference>
<evidence type="ECO:0000256" key="3">
    <source>
        <dbReference type="ARBA" id="ARBA00012584"/>
    </source>
</evidence>
<dbReference type="EMBL" id="CAEZXM010000050">
    <property type="protein sequence ID" value="CAB4684140.1"/>
    <property type="molecule type" value="Genomic_DNA"/>
</dbReference>
<evidence type="ECO:0000256" key="2">
    <source>
        <dbReference type="ARBA" id="ARBA00007663"/>
    </source>
</evidence>
<keyword evidence="8" id="KW-0548">Nucleotidyltransferase</keyword>
<dbReference type="GO" id="GO:0061710">
    <property type="term" value="F:L-threonylcarbamoyladenylate synthase"/>
    <property type="evidence" value="ECO:0007669"/>
    <property type="project" value="UniProtKB-EC"/>
</dbReference>
<evidence type="ECO:0000256" key="10">
    <source>
        <dbReference type="ARBA" id="ARBA00022840"/>
    </source>
</evidence>
<evidence type="ECO:0000256" key="12">
    <source>
        <dbReference type="ARBA" id="ARBA00048366"/>
    </source>
</evidence>
<dbReference type="PANTHER" id="PTHR17490">
    <property type="entry name" value="SUA5"/>
    <property type="match status" value="1"/>
</dbReference>
<dbReference type="GO" id="GO:0003725">
    <property type="term" value="F:double-stranded RNA binding"/>
    <property type="evidence" value="ECO:0007669"/>
    <property type="project" value="InterPro"/>
</dbReference>
<keyword evidence="9" id="KW-0547">Nucleotide-binding</keyword>
<proteinExistence type="inferred from homology"/>
<evidence type="ECO:0000313" key="14">
    <source>
        <dbReference type="EMBL" id="CAB4684140.1"/>
    </source>
</evidence>
<keyword evidence="5" id="KW-0963">Cytoplasm</keyword>
<protein>
    <recommendedName>
        <fullName evidence="4">Threonylcarbamoyl-AMP synthase</fullName>
        <ecNumber evidence="3">2.7.7.87</ecNumber>
    </recommendedName>
    <alternativeName>
        <fullName evidence="11">L-threonylcarbamoyladenylate synthase</fullName>
    </alternativeName>
</protein>
<dbReference type="Gene3D" id="3.40.50.11030">
    <property type="entry name" value="Threonylcarbamoyl-AMP synthase, C-terminal domain"/>
    <property type="match status" value="1"/>
</dbReference>
<evidence type="ECO:0000256" key="7">
    <source>
        <dbReference type="ARBA" id="ARBA00022694"/>
    </source>
</evidence>
<accession>A0A6J6NC09</accession>
<comment type="similarity">
    <text evidence="2">Belongs to the SUA5 family.</text>
</comment>
<keyword evidence="6" id="KW-0808">Transferase</keyword>
<dbReference type="NCBIfam" id="TIGR00057">
    <property type="entry name" value="L-threonylcarbamoyladenylate synthase"/>
    <property type="match status" value="1"/>
</dbReference>
<dbReference type="Pfam" id="PF03481">
    <property type="entry name" value="Sua5_C"/>
    <property type="match status" value="1"/>
</dbReference>
<dbReference type="EC" id="2.7.7.87" evidence="3"/>
<evidence type="ECO:0000256" key="8">
    <source>
        <dbReference type="ARBA" id="ARBA00022695"/>
    </source>
</evidence>
<sequence length="319" mass="33358">MQRSSSSRPRPYSLDHVTDPIDEAVAILRRGGLVGLPTETVYGLAADASNDAAVRRIFEAKGRPANHPLIVHIGSAAEMGSWAASIPEYAQVLADACWPGPLTLLVPKADHVLSVVTGGRDTVGLRVPAHPMALELLRRFDGALAAPSANRFGQVSPTTAEHVRADLGDAVDLVLDGGPCPIGVESTIVDCTVSPPQVLRPGGIATEVIARLLDGVITAPTGPARASGMLASHYAPRCRVEIVDTLEQATTNAAVHADAGLRADVLDPTTDLVTAAQQLYNWLRDADTRKLDVLVAVLPPAVGLGHAIRDRLIKAAGLG</sequence>
<dbReference type="InterPro" id="IPR010923">
    <property type="entry name" value="T(6)A37_SUA5"/>
</dbReference>
<evidence type="ECO:0000256" key="1">
    <source>
        <dbReference type="ARBA" id="ARBA00004496"/>
    </source>
</evidence>
<dbReference type="PROSITE" id="PS51163">
    <property type="entry name" value="YRDC"/>
    <property type="match status" value="1"/>
</dbReference>
<dbReference type="Pfam" id="PF01300">
    <property type="entry name" value="Sua5_yciO_yrdC"/>
    <property type="match status" value="1"/>
</dbReference>
<evidence type="ECO:0000256" key="5">
    <source>
        <dbReference type="ARBA" id="ARBA00022490"/>
    </source>
</evidence>
<dbReference type="AlphaFoldDB" id="A0A6J6NC09"/>
<keyword evidence="10" id="KW-0067">ATP-binding</keyword>
<gene>
    <name evidence="14" type="ORF">UFOPK2366_00392</name>
</gene>
<evidence type="ECO:0000256" key="9">
    <source>
        <dbReference type="ARBA" id="ARBA00022741"/>
    </source>
</evidence>
<dbReference type="PIRSF" id="PIRSF004930">
    <property type="entry name" value="Tln_factor_SUA5"/>
    <property type="match status" value="1"/>
</dbReference>
<dbReference type="FunFam" id="3.90.870.10:FF:000009">
    <property type="entry name" value="Threonylcarbamoyl-AMP synthase, putative"/>
    <property type="match status" value="1"/>
</dbReference>
<dbReference type="InterPro" id="IPR050156">
    <property type="entry name" value="TC-AMP_synthase_SUA5"/>
</dbReference>
<evidence type="ECO:0000259" key="13">
    <source>
        <dbReference type="PROSITE" id="PS51163"/>
    </source>
</evidence>
<reference evidence="14" key="1">
    <citation type="submission" date="2020-05" db="EMBL/GenBank/DDBJ databases">
        <authorList>
            <person name="Chiriac C."/>
            <person name="Salcher M."/>
            <person name="Ghai R."/>
            <person name="Kavagutti S V."/>
        </authorList>
    </citation>
    <scope>NUCLEOTIDE SEQUENCE</scope>
</reference>
<feature type="domain" description="YrdC-like" evidence="13">
    <location>
        <begin position="18"/>
        <end position="204"/>
    </location>
</feature>
<comment type="subcellular location">
    <subcellularLocation>
        <location evidence="1">Cytoplasm</location>
    </subcellularLocation>
</comment>
<dbReference type="Gene3D" id="3.90.870.10">
    <property type="entry name" value="DHBP synthase"/>
    <property type="match status" value="1"/>
</dbReference>
<organism evidence="14">
    <name type="scientific">freshwater metagenome</name>
    <dbReference type="NCBI Taxonomy" id="449393"/>
    <lineage>
        <taxon>unclassified sequences</taxon>
        <taxon>metagenomes</taxon>
        <taxon>ecological metagenomes</taxon>
    </lineage>
</organism>
<dbReference type="SUPFAM" id="SSF55821">
    <property type="entry name" value="YrdC/RibB"/>
    <property type="match status" value="1"/>
</dbReference>
<evidence type="ECO:0000256" key="11">
    <source>
        <dbReference type="ARBA" id="ARBA00029774"/>
    </source>
</evidence>
<dbReference type="GO" id="GO:0006450">
    <property type="term" value="P:regulation of translational fidelity"/>
    <property type="evidence" value="ECO:0007669"/>
    <property type="project" value="TreeGrafter"/>
</dbReference>
<keyword evidence="7" id="KW-0819">tRNA processing</keyword>
<dbReference type="GO" id="GO:0005737">
    <property type="term" value="C:cytoplasm"/>
    <property type="evidence" value="ECO:0007669"/>
    <property type="project" value="UniProtKB-SubCell"/>
</dbReference>
<evidence type="ECO:0000256" key="4">
    <source>
        <dbReference type="ARBA" id="ARBA00015492"/>
    </source>
</evidence>
<dbReference type="GO" id="GO:0005524">
    <property type="term" value="F:ATP binding"/>
    <property type="evidence" value="ECO:0007669"/>
    <property type="project" value="UniProtKB-KW"/>
</dbReference>
<name>A0A6J6NC09_9ZZZZ</name>
<dbReference type="InterPro" id="IPR017945">
    <property type="entry name" value="DHBP_synth_RibB-like_a/b_dom"/>
</dbReference>